<dbReference type="InterPro" id="IPR023321">
    <property type="entry name" value="PINIT"/>
</dbReference>
<dbReference type="InterPro" id="IPR004181">
    <property type="entry name" value="Znf_MIZ"/>
</dbReference>
<keyword evidence="5 8" id="KW-0863">Zinc-finger</keyword>
<reference evidence="12" key="1">
    <citation type="submission" date="2021-03" db="EMBL/GenBank/DDBJ databases">
        <title>Evolutionary innovations through gain and loss of genes in the ectomycorrhizal Boletales.</title>
        <authorList>
            <person name="Wu G."/>
            <person name="Miyauchi S."/>
            <person name="Morin E."/>
            <person name="Yang Z.-L."/>
            <person name="Xu J."/>
            <person name="Martin F.M."/>
        </authorList>
    </citation>
    <scope>NUCLEOTIDE SEQUENCE</scope>
    <source>
        <strain evidence="12">BR01</strain>
    </source>
</reference>
<dbReference type="PANTHER" id="PTHR10782">
    <property type="entry name" value="ZINC FINGER MIZ DOMAIN-CONTAINING PROTEIN"/>
    <property type="match status" value="1"/>
</dbReference>
<dbReference type="EMBL" id="JAGFBS010000002">
    <property type="protein sequence ID" value="KAG6381129.1"/>
    <property type="molecule type" value="Genomic_DNA"/>
</dbReference>
<dbReference type="Gene3D" id="3.30.40.10">
    <property type="entry name" value="Zinc/RING finger domain, C3HC4 (zinc finger)"/>
    <property type="match status" value="1"/>
</dbReference>
<dbReference type="Gene3D" id="2.60.120.780">
    <property type="entry name" value="PINIT domain"/>
    <property type="match status" value="1"/>
</dbReference>
<evidence type="ECO:0000256" key="1">
    <source>
        <dbReference type="ARBA" id="ARBA00004718"/>
    </source>
</evidence>
<evidence type="ECO:0000256" key="9">
    <source>
        <dbReference type="SAM" id="MobiDB-lite"/>
    </source>
</evidence>
<comment type="similarity">
    <text evidence="2">Belongs to the PIAS family.</text>
</comment>
<feature type="domain" description="SP-RING-type" evidence="10">
    <location>
        <begin position="328"/>
        <end position="413"/>
    </location>
</feature>
<evidence type="ECO:0000256" key="6">
    <source>
        <dbReference type="ARBA" id="ARBA00022786"/>
    </source>
</evidence>
<keyword evidence="3" id="KW-0808">Transferase</keyword>
<keyword evidence="4" id="KW-0479">Metal-binding</keyword>
<evidence type="ECO:0000256" key="5">
    <source>
        <dbReference type="ARBA" id="ARBA00022771"/>
    </source>
</evidence>
<evidence type="ECO:0000256" key="3">
    <source>
        <dbReference type="ARBA" id="ARBA00022679"/>
    </source>
</evidence>
<evidence type="ECO:0000256" key="2">
    <source>
        <dbReference type="ARBA" id="ARBA00005383"/>
    </source>
</evidence>
<keyword evidence="13" id="KW-1185">Reference proteome</keyword>
<dbReference type="InterPro" id="IPR013083">
    <property type="entry name" value="Znf_RING/FYVE/PHD"/>
</dbReference>
<dbReference type="UniPathway" id="UPA00886"/>
<dbReference type="GO" id="GO:0016874">
    <property type="term" value="F:ligase activity"/>
    <property type="evidence" value="ECO:0007669"/>
    <property type="project" value="UniProtKB-KW"/>
</dbReference>
<gene>
    <name evidence="12" type="ORF">JVT61DRAFT_5527</name>
</gene>
<name>A0A8I2YX74_9AGAM</name>
<dbReference type="GO" id="GO:0000785">
    <property type="term" value="C:chromatin"/>
    <property type="evidence" value="ECO:0007669"/>
    <property type="project" value="TreeGrafter"/>
</dbReference>
<dbReference type="InterPro" id="IPR038654">
    <property type="entry name" value="PINIT_sf"/>
</dbReference>
<dbReference type="GO" id="GO:0016925">
    <property type="term" value="P:protein sumoylation"/>
    <property type="evidence" value="ECO:0007669"/>
    <property type="project" value="UniProtKB-UniPathway"/>
</dbReference>
<evidence type="ECO:0000256" key="8">
    <source>
        <dbReference type="PROSITE-ProRule" id="PRU00452"/>
    </source>
</evidence>
<sequence length="686" mass="75089">MAATNPWADFENLRHNVKHNTVDKLKQILTGFNDQCQTVFVKSGKKQDLIDRIVLQMDAWRQSNNIEKWTKAQAILYQVRTSGVYSQIRSTSSAGVQPVLAPGSYGSTMVFPATSTGRYDPYALPRAPPPPVSAAAVPSVSKPAIRFKPSPFFRIDQPVSGIAECPESTSSTDRKQQSLTFTLNSEQTAKLGSTSTKYQLRLYCTTSTFHNPSPTVFRPPAGPCLIEFPPTCEVRVNGTALQANLKGLKKKPGTAPPADLGRMVRTSGQNRVEMVYVNSQQPVQPKKFYMAVFLVEVTTVAQLVDRFKKGKYRSSQDVLAMMFKPSNDDDEIVAGPQKMSLKCPLSFMRIQTPCRSILCVHPQCFDATSWFSCMEQTTTWLCPVCEKVLNPDDLIIDGYFDQILKETSEDVDDVVVENDGQWHTNDHTYASPEWRATHPVIAPQHYSPPRESSPASVDEEADAKAHAKKQVEILVLDSDDEDEGRVKRELSISYSVGSSSIPKPVSLHAMLASQESHREDVIDLTADSEDEQPRSQSSSQPQPLRPSVEKRKTPSGAPSPTEQIWKKSRVDAVTNPQPVPCALPPISPAGGAARPPIHCGAAGQLPQTAYVGPPLPPLRLPPTAYVGQAGGGYMSPVGASAGEESHRGGLDSTMGIIAMVPHLVDLCHHVLVFGRSWGGGMNRDYV</sequence>
<dbReference type="GO" id="GO:0061665">
    <property type="term" value="F:SUMO ligase activity"/>
    <property type="evidence" value="ECO:0007669"/>
    <property type="project" value="TreeGrafter"/>
</dbReference>
<dbReference type="OrthoDB" id="28127at2759"/>
<dbReference type="Proteomes" id="UP000683000">
    <property type="component" value="Unassembled WGS sequence"/>
</dbReference>
<accession>A0A8I2YX74</accession>
<comment type="caution">
    <text evidence="12">The sequence shown here is derived from an EMBL/GenBank/DDBJ whole genome shotgun (WGS) entry which is preliminary data.</text>
</comment>
<dbReference type="PANTHER" id="PTHR10782:SF4">
    <property type="entry name" value="TONALLI, ISOFORM E"/>
    <property type="match status" value="1"/>
</dbReference>
<evidence type="ECO:0000259" key="10">
    <source>
        <dbReference type="PROSITE" id="PS51044"/>
    </source>
</evidence>
<dbReference type="AlphaFoldDB" id="A0A8I2YX74"/>
<evidence type="ECO:0000313" key="13">
    <source>
        <dbReference type="Proteomes" id="UP000683000"/>
    </source>
</evidence>
<keyword evidence="7" id="KW-0862">Zinc</keyword>
<dbReference type="PROSITE" id="PS51466">
    <property type="entry name" value="PINIT"/>
    <property type="match status" value="1"/>
</dbReference>
<evidence type="ECO:0000259" key="11">
    <source>
        <dbReference type="PROSITE" id="PS51466"/>
    </source>
</evidence>
<evidence type="ECO:0000256" key="4">
    <source>
        <dbReference type="ARBA" id="ARBA00022723"/>
    </source>
</evidence>
<feature type="domain" description="PINIT" evidence="11">
    <location>
        <begin position="124"/>
        <end position="298"/>
    </location>
</feature>
<feature type="compositionally biased region" description="Basic and acidic residues" evidence="9">
    <location>
        <begin position="462"/>
        <end position="471"/>
    </location>
</feature>
<evidence type="ECO:0000313" key="12">
    <source>
        <dbReference type="EMBL" id="KAG6381129.1"/>
    </source>
</evidence>
<keyword evidence="6" id="KW-0833">Ubl conjugation pathway</keyword>
<dbReference type="Pfam" id="PF02891">
    <property type="entry name" value="zf-MIZ"/>
    <property type="match status" value="1"/>
</dbReference>
<feature type="region of interest" description="Disordered" evidence="9">
    <location>
        <begin position="443"/>
        <end position="485"/>
    </location>
</feature>
<organism evidence="12 13">
    <name type="scientific">Boletus reticuloceps</name>
    <dbReference type="NCBI Taxonomy" id="495285"/>
    <lineage>
        <taxon>Eukaryota</taxon>
        <taxon>Fungi</taxon>
        <taxon>Dikarya</taxon>
        <taxon>Basidiomycota</taxon>
        <taxon>Agaricomycotina</taxon>
        <taxon>Agaricomycetes</taxon>
        <taxon>Agaricomycetidae</taxon>
        <taxon>Boletales</taxon>
        <taxon>Boletineae</taxon>
        <taxon>Boletaceae</taxon>
        <taxon>Boletoideae</taxon>
        <taxon>Boletus</taxon>
    </lineage>
</organism>
<feature type="compositionally biased region" description="Low complexity" evidence="9">
    <location>
        <begin position="534"/>
        <end position="546"/>
    </location>
</feature>
<protein>
    <submittedName>
        <fullName evidence="12">Putative E3 SUMO-protein ligase</fullName>
    </submittedName>
</protein>
<keyword evidence="12" id="KW-0436">Ligase</keyword>
<comment type="pathway">
    <text evidence="1">Protein modification; protein sumoylation.</text>
</comment>
<dbReference type="Pfam" id="PF14324">
    <property type="entry name" value="PINIT"/>
    <property type="match status" value="1"/>
</dbReference>
<evidence type="ECO:0000256" key="7">
    <source>
        <dbReference type="ARBA" id="ARBA00022833"/>
    </source>
</evidence>
<feature type="region of interest" description="Disordered" evidence="9">
    <location>
        <begin position="526"/>
        <end position="566"/>
    </location>
</feature>
<proteinExistence type="inferred from homology"/>
<dbReference type="GO" id="GO:0008270">
    <property type="term" value="F:zinc ion binding"/>
    <property type="evidence" value="ECO:0007669"/>
    <property type="project" value="UniProtKB-KW"/>
</dbReference>
<dbReference type="PROSITE" id="PS51044">
    <property type="entry name" value="ZF_SP_RING"/>
    <property type="match status" value="1"/>
</dbReference>